<feature type="non-terminal residue" evidence="9">
    <location>
        <position position="256"/>
    </location>
</feature>
<keyword evidence="3" id="KW-0732">Signal</keyword>
<comment type="caution">
    <text evidence="9">The sequence shown here is derived from an EMBL/GenBank/DDBJ whole genome shotgun (WGS) entry which is preliminary data.</text>
</comment>
<keyword evidence="4" id="KW-1133">Transmembrane helix</keyword>
<evidence type="ECO:0000256" key="4">
    <source>
        <dbReference type="ARBA" id="ARBA00022989"/>
    </source>
</evidence>
<keyword evidence="2" id="KW-0812">Transmembrane</keyword>
<dbReference type="InterPro" id="IPR013568">
    <property type="entry name" value="SEFIR_dom"/>
</dbReference>
<dbReference type="PANTHER" id="PTHR15583">
    <property type="entry name" value="INTERLEUKIN-17 RECEPTOR"/>
    <property type="match status" value="1"/>
</dbReference>
<dbReference type="Pfam" id="PF08357">
    <property type="entry name" value="SEFIR"/>
    <property type="match status" value="1"/>
</dbReference>
<accession>A0ABW3M354</accession>
<dbReference type="Proteomes" id="UP001597045">
    <property type="component" value="Unassembled WGS sequence"/>
</dbReference>
<feature type="domain" description="SEFIR" evidence="8">
    <location>
        <begin position="6"/>
        <end position="143"/>
    </location>
</feature>
<evidence type="ECO:0000256" key="7">
    <source>
        <dbReference type="ARBA" id="ARBA00023180"/>
    </source>
</evidence>
<evidence type="ECO:0000256" key="6">
    <source>
        <dbReference type="ARBA" id="ARBA00023170"/>
    </source>
</evidence>
<comment type="subcellular location">
    <subcellularLocation>
        <location evidence="1">Membrane</location>
        <topology evidence="1">Single-pass type I membrane protein</topology>
    </subcellularLocation>
</comment>
<dbReference type="SUPFAM" id="SSF52200">
    <property type="entry name" value="Toll/Interleukin receptor TIR domain"/>
    <property type="match status" value="1"/>
</dbReference>
<dbReference type="PROSITE" id="PS51534">
    <property type="entry name" value="SEFIR"/>
    <property type="match status" value="1"/>
</dbReference>
<dbReference type="PANTHER" id="PTHR15583:SF7">
    <property type="entry name" value="INTERLEUKIN CYTOKINE RECEPTOR-RELATED PROTEIN 2"/>
    <property type="match status" value="1"/>
</dbReference>
<evidence type="ECO:0000256" key="1">
    <source>
        <dbReference type="ARBA" id="ARBA00004479"/>
    </source>
</evidence>
<proteinExistence type="predicted"/>
<organism evidence="9 10">
    <name type="scientific">Kibdelosporangium lantanae</name>
    <dbReference type="NCBI Taxonomy" id="1497396"/>
    <lineage>
        <taxon>Bacteria</taxon>
        <taxon>Bacillati</taxon>
        <taxon>Actinomycetota</taxon>
        <taxon>Actinomycetes</taxon>
        <taxon>Pseudonocardiales</taxon>
        <taxon>Pseudonocardiaceae</taxon>
        <taxon>Kibdelosporangium</taxon>
    </lineage>
</organism>
<keyword evidence="6" id="KW-0675">Receptor</keyword>
<evidence type="ECO:0000259" key="8">
    <source>
        <dbReference type="PROSITE" id="PS51534"/>
    </source>
</evidence>
<keyword evidence="10" id="KW-1185">Reference proteome</keyword>
<evidence type="ECO:0000256" key="2">
    <source>
        <dbReference type="ARBA" id="ARBA00022692"/>
    </source>
</evidence>
<evidence type="ECO:0000256" key="5">
    <source>
        <dbReference type="ARBA" id="ARBA00023136"/>
    </source>
</evidence>
<dbReference type="Gene3D" id="3.40.50.11530">
    <property type="match status" value="1"/>
</dbReference>
<name>A0ABW3M354_9PSEU</name>
<protein>
    <submittedName>
        <fullName evidence="9">SEFIR domain-containing protein</fullName>
    </submittedName>
</protein>
<sequence>MTDQSVPKVLITYVRDDDRHTDQVRELARLLETGAGVETMLDQWDEVVRRDRAEWFIDQVNAADHIIVVASPRYRALSERADTADGMEIVLLKERLLGDPQHWLPKVHPVVLPGGSTSDLPGFLRPVTAKSYQISDLTLEHIEPLLRRITASAEHLRPARGTFVAHRAPRVLAEDRESLRPTTFSSTFPRTKLLDTALARRGKDTDNRRAVVFTGEGGIGKSVLLGQLLTRLEADPTGPGVVLVSAASMSPGAARH</sequence>
<keyword evidence="7" id="KW-0325">Glycoprotein</keyword>
<dbReference type="InterPro" id="IPR039465">
    <property type="entry name" value="IL-17_rcpt-like"/>
</dbReference>
<evidence type="ECO:0000313" key="10">
    <source>
        <dbReference type="Proteomes" id="UP001597045"/>
    </source>
</evidence>
<keyword evidence="5" id="KW-0472">Membrane</keyword>
<dbReference type="InterPro" id="IPR035897">
    <property type="entry name" value="Toll_tir_struct_dom_sf"/>
</dbReference>
<gene>
    <name evidence="9" type="ORF">ACFQ1S_05535</name>
</gene>
<reference evidence="10" key="1">
    <citation type="journal article" date="2019" name="Int. J. Syst. Evol. Microbiol.">
        <title>The Global Catalogue of Microorganisms (GCM) 10K type strain sequencing project: providing services to taxonomists for standard genome sequencing and annotation.</title>
        <authorList>
            <consortium name="The Broad Institute Genomics Platform"/>
            <consortium name="The Broad Institute Genome Sequencing Center for Infectious Disease"/>
            <person name="Wu L."/>
            <person name="Ma J."/>
        </authorList>
    </citation>
    <scope>NUCLEOTIDE SEQUENCE [LARGE SCALE GENOMIC DNA]</scope>
    <source>
        <strain evidence="10">JCM 31486</strain>
    </source>
</reference>
<evidence type="ECO:0000313" key="9">
    <source>
        <dbReference type="EMBL" id="MFD1045090.1"/>
    </source>
</evidence>
<evidence type="ECO:0000256" key="3">
    <source>
        <dbReference type="ARBA" id="ARBA00022729"/>
    </source>
</evidence>
<dbReference type="EMBL" id="JBHTIS010000203">
    <property type="protein sequence ID" value="MFD1045090.1"/>
    <property type="molecule type" value="Genomic_DNA"/>
</dbReference>